<comment type="caution">
    <text evidence="1">The sequence shown here is derived from an EMBL/GenBank/DDBJ whole genome shotgun (WGS) entry which is preliminary data.</text>
</comment>
<proteinExistence type="predicted"/>
<reference evidence="1" key="2">
    <citation type="submission" date="2023-02" db="EMBL/GenBank/DDBJ databases">
        <authorList>
            <person name="Swenson N.G."/>
            <person name="Wegrzyn J.L."/>
            <person name="Mcevoy S.L."/>
        </authorList>
    </citation>
    <scope>NUCLEOTIDE SEQUENCE</scope>
    <source>
        <strain evidence="1">91603</strain>
        <tissue evidence="1">Leaf</tissue>
    </source>
</reference>
<accession>A0AAD5IP83</accession>
<sequence>MFCALYMQMPFFRWKVSNHEKSSAYYKSLMLEDVKDQTSVQTLENDQTCVETVEKDQKGVGVVEIENVVSEACGLAKHAINLDEFPSPCVNMVWKKADDKSIVEKVEVEKVDDKEETENVVGEACGSTKHAINLD</sequence>
<evidence type="ECO:0000313" key="2">
    <source>
        <dbReference type="Proteomes" id="UP001064489"/>
    </source>
</evidence>
<protein>
    <submittedName>
        <fullName evidence="1">Uncharacterized protein</fullName>
    </submittedName>
</protein>
<evidence type="ECO:0000313" key="1">
    <source>
        <dbReference type="EMBL" id="KAI9170196.1"/>
    </source>
</evidence>
<dbReference type="Proteomes" id="UP001064489">
    <property type="component" value="Chromosome 7"/>
</dbReference>
<name>A0AAD5IP83_ACENE</name>
<dbReference type="EMBL" id="JAJSOW010000104">
    <property type="protein sequence ID" value="KAI9170196.1"/>
    <property type="molecule type" value="Genomic_DNA"/>
</dbReference>
<reference evidence="1" key="1">
    <citation type="journal article" date="2022" name="Plant J.">
        <title>Strategies of tolerance reflected in two North American maple genomes.</title>
        <authorList>
            <person name="McEvoy S.L."/>
            <person name="Sezen U.U."/>
            <person name="Trouern-Trend A."/>
            <person name="McMahon S.M."/>
            <person name="Schaberg P.G."/>
            <person name="Yang J."/>
            <person name="Wegrzyn J.L."/>
            <person name="Swenson N.G."/>
        </authorList>
    </citation>
    <scope>NUCLEOTIDE SEQUENCE</scope>
    <source>
        <strain evidence="1">91603</strain>
    </source>
</reference>
<gene>
    <name evidence="1" type="ORF">LWI28_024110</name>
</gene>
<organism evidence="1 2">
    <name type="scientific">Acer negundo</name>
    <name type="common">Box elder</name>
    <dbReference type="NCBI Taxonomy" id="4023"/>
    <lineage>
        <taxon>Eukaryota</taxon>
        <taxon>Viridiplantae</taxon>
        <taxon>Streptophyta</taxon>
        <taxon>Embryophyta</taxon>
        <taxon>Tracheophyta</taxon>
        <taxon>Spermatophyta</taxon>
        <taxon>Magnoliopsida</taxon>
        <taxon>eudicotyledons</taxon>
        <taxon>Gunneridae</taxon>
        <taxon>Pentapetalae</taxon>
        <taxon>rosids</taxon>
        <taxon>malvids</taxon>
        <taxon>Sapindales</taxon>
        <taxon>Sapindaceae</taxon>
        <taxon>Hippocastanoideae</taxon>
        <taxon>Acereae</taxon>
        <taxon>Acer</taxon>
    </lineage>
</organism>
<dbReference type="AlphaFoldDB" id="A0AAD5IP83"/>
<keyword evidence="2" id="KW-1185">Reference proteome</keyword>